<feature type="region of interest" description="Disordered" evidence="1">
    <location>
        <begin position="185"/>
        <end position="208"/>
    </location>
</feature>
<feature type="signal peptide" evidence="2">
    <location>
        <begin position="1"/>
        <end position="19"/>
    </location>
</feature>
<dbReference type="AlphaFoldDB" id="A0A2K3QFD1"/>
<dbReference type="OrthoDB" id="4331875at2759"/>
<dbReference type="EMBL" id="NRSZ01000579">
    <property type="protein sequence ID" value="PNY26242.1"/>
    <property type="molecule type" value="Genomic_DNA"/>
</dbReference>
<sequence length="255" mass="25783">MKRSTLLAVSASLLLPVSASRLELGGGEDKAKVCYPAIKSGVAAPCVEIINIESACHSNGTDSADYEAHAQCMCNGSFFSDWRGCQRCLLVHGLRSERDNVYWDRVLSVASNALCTGMPTAEFWSVFASAASNTVDAPFVTIGDTKSFDGFPGQTDVSIYYTASGTQGPGAVTGAVASTVKQQQTSGAVNSPGGVSTGGNGGNGGNTTAITSTPSIGATMMPASTSRTLKGAAPTDGTGSGLAMAVAGAALIMAF</sequence>
<proteinExistence type="predicted"/>
<gene>
    <name evidence="3" type="ORF">TCAP_03825</name>
</gene>
<reference evidence="3 4" key="1">
    <citation type="submission" date="2017-08" db="EMBL/GenBank/DDBJ databases">
        <title>Harnessing the power of phylogenomics to disentangle the directionality and signatures of interkingdom host jumping in the parasitic fungal genus Tolypocladium.</title>
        <authorList>
            <person name="Quandt C.A."/>
            <person name="Patterson W."/>
            <person name="Spatafora J.W."/>
        </authorList>
    </citation>
    <scope>NUCLEOTIDE SEQUENCE [LARGE SCALE GENOMIC DNA]</scope>
    <source>
        <strain evidence="3 4">CBS 113982</strain>
    </source>
</reference>
<dbReference type="Proteomes" id="UP000236621">
    <property type="component" value="Unassembled WGS sequence"/>
</dbReference>
<keyword evidence="2" id="KW-0732">Signal</keyword>
<keyword evidence="4" id="KW-1185">Reference proteome</keyword>
<organism evidence="3 4">
    <name type="scientific">Tolypocladium capitatum</name>
    <dbReference type="NCBI Taxonomy" id="45235"/>
    <lineage>
        <taxon>Eukaryota</taxon>
        <taxon>Fungi</taxon>
        <taxon>Dikarya</taxon>
        <taxon>Ascomycota</taxon>
        <taxon>Pezizomycotina</taxon>
        <taxon>Sordariomycetes</taxon>
        <taxon>Hypocreomycetidae</taxon>
        <taxon>Hypocreales</taxon>
        <taxon>Ophiocordycipitaceae</taxon>
        <taxon>Tolypocladium</taxon>
    </lineage>
</organism>
<comment type="caution">
    <text evidence="3">The sequence shown here is derived from an EMBL/GenBank/DDBJ whole genome shotgun (WGS) entry which is preliminary data.</text>
</comment>
<accession>A0A2K3QFD1</accession>
<dbReference type="STRING" id="45235.A0A2K3QFD1"/>
<evidence type="ECO:0000256" key="1">
    <source>
        <dbReference type="SAM" id="MobiDB-lite"/>
    </source>
</evidence>
<evidence type="ECO:0000313" key="3">
    <source>
        <dbReference type="EMBL" id="PNY26242.1"/>
    </source>
</evidence>
<name>A0A2K3QFD1_9HYPO</name>
<evidence type="ECO:0000256" key="2">
    <source>
        <dbReference type="SAM" id="SignalP"/>
    </source>
</evidence>
<evidence type="ECO:0008006" key="5">
    <source>
        <dbReference type="Google" id="ProtNLM"/>
    </source>
</evidence>
<protein>
    <recommendedName>
        <fullName evidence="5">Collagen-like protein Mcl1</fullName>
    </recommendedName>
</protein>
<evidence type="ECO:0000313" key="4">
    <source>
        <dbReference type="Proteomes" id="UP000236621"/>
    </source>
</evidence>
<feature type="chain" id="PRO_5014383627" description="Collagen-like protein Mcl1" evidence="2">
    <location>
        <begin position="20"/>
        <end position="255"/>
    </location>
</feature>
<feature type="compositionally biased region" description="Gly residues" evidence="1">
    <location>
        <begin position="195"/>
        <end position="205"/>
    </location>
</feature>